<gene>
    <name evidence="9" type="primary">umuD</name>
    <name evidence="9" type="ORF">AACH10_25190</name>
</gene>
<evidence type="ECO:0000256" key="3">
    <source>
        <dbReference type="ARBA" id="ARBA00022801"/>
    </source>
</evidence>
<evidence type="ECO:0000256" key="6">
    <source>
        <dbReference type="ARBA" id="ARBA00023236"/>
    </source>
</evidence>
<dbReference type="Pfam" id="PF00717">
    <property type="entry name" value="Peptidase_S24"/>
    <property type="match status" value="1"/>
</dbReference>
<keyword evidence="10" id="KW-1185">Reference proteome</keyword>
<dbReference type="PRINTS" id="PR00726">
    <property type="entry name" value="LEXASERPTASE"/>
</dbReference>
<dbReference type="PANTHER" id="PTHR33516">
    <property type="entry name" value="LEXA REPRESSOR"/>
    <property type="match status" value="1"/>
</dbReference>
<dbReference type="InterPro" id="IPR036286">
    <property type="entry name" value="LexA/Signal_pep-like_sf"/>
</dbReference>
<evidence type="ECO:0000259" key="8">
    <source>
        <dbReference type="Pfam" id="PF00717"/>
    </source>
</evidence>
<evidence type="ECO:0000256" key="1">
    <source>
        <dbReference type="ARBA" id="ARBA00007484"/>
    </source>
</evidence>
<proteinExistence type="inferred from homology"/>
<dbReference type="SUPFAM" id="SSF51306">
    <property type="entry name" value="LexA/Signal peptidase"/>
    <property type="match status" value="1"/>
</dbReference>
<evidence type="ECO:0000256" key="2">
    <source>
        <dbReference type="ARBA" id="ARBA00022763"/>
    </source>
</evidence>
<organism evidence="9 10">
    <name type="scientific">Pseudaquabacterium inlustre</name>
    <dbReference type="NCBI Taxonomy" id="2984192"/>
    <lineage>
        <taxon>Bacteria</taxon>
        <taxon>Pseudomonadati</taxon>
        <taxon>Pseudomonadota</taxon>
        <taxon>Betaproteobacteria</taxon>
        <taxon>Burkholderiales</taxon>
        <taxon>Sphaerotilaceae</taxon>
        <taxon>Pseudaquabacterium</taxon>
    </lineage>
</organism>
<name>A0ABU9CP34_9BURK</name>
<keyword evidence="6" id="KW-0742">SOS response</keyword>
<sequence>MDVTRVGRDPGASAGASRASVAIGFGSPSGDTGVTRLDLNDILVRHPQATFLMRIAGDAMREAGIDGGDLVLIDRAIAPSNGHVVIAIVGDEFVCRRLSQQGADVRLTAAQSACADILAREGEAFQIWGVVTQVIKAMPV</sequence>
<comment type="similarity">
    <text evidence="1 7">Belongs to the peptidase S24 family.</text>
</comment>
<keyword evidence="9" id="KW-0548">Nucleotidyltransferase</keyword>
<evidence type="ECO:0000256" key="4">
    <source>
        <dbReference type="ARBA" id="ARBA00022813"/>
    </source>
</evidence>
<keyword evidence="3 7" id="KW-0378">Hydrolase</keyword>
<dbReference type="InterPro" id="IPR006197">
    <property type="entry name" value="Peptidase_S24_LexA"/>
</dbReference>
<accession>A0ABU9CP34</accession>
<dbReference type="PANTHER" id="PTHR33516:SF2">
    <property type="entry name" value="LEXA REPRESSOR-RELATED"/>
    <property type="match status" value="1"/>
</dbReference>
<evidence type="ECO:0000313" key="9">
    <source>
        <dbReference type="EMBL" id="MEK8053576.1"/>
    </source>
</evidence>
<dbReference type="CDD" id="cd06529">
    <property type="entry name" value="S24_LexA-like"/>
    <property type="match status" value="1"/>
</dbReference>
<dbReference type="EC" id="2.7.7.7" evidence="9"/>
<dbReference type="InterPro" id="IPR039418">
    <property type="entry name" value="LexA-like"/>
</dbReference>
<keyword evidence="4 7" id="KW-0068">Autocatalytic cleavage</keyword>
<dbReference type="RefSeq" id="WP_341413322.1">
    <property type="nucleotide sequence ID" value="NZ_JBBUTH010000012.1"/>
</dbReference>
<dbReference type="Gene3D" id="2.10.109.10">
    <property type="entry name" value="Umud Fragment, subunit A"/>
    <property type="match status" value="1"/>
</dbReference>
<comment type="caution">
    <text evidence="9">The sequence shown here is derived from an EMBL/GenBank/DDBJ whole genome shotgun (WGS) entry which is preliminary data.</text>
</comment>
<dbReference type="InterPro" id="IPR050077">
    <property type="entry name" value="LexA_repressor"/>
</dbReference>
<dbReference type="InterPro" id="IPR015927">
    <property type="entry name" value="Peptidase_S24_S26A/B/C"/>
</dbReference>
<protein>
    <submittedName>
        <fullName evidence="9">Translesion error-prone DNA polymerase V autoproteolytic subunit</fullName>
        <ecNumber evidence="9">2.7.7.7</ecNumber>
    </submittedName>
</protein>
<keyword evidence="5" id="KW-0234">DNA repair</keyword>
<keyword evidence="9" id="KW-0808">Transferase</keyword>
<evidence type="ECO:0000313" key="10">
    <source>
        <dbReference type="Proteomes" id="UP001365405"/>
    </source>
</evidence>
<evidence type="ECO:0000256" key="7">
    <source>
        <dbReference type="RuleBase" id="RU003991"/>
    </source>
</evidence>
<feature type="domain" description="Peptidase S24/S26A/S26B/S26C" evidence="8">
    <location>
        <begin position="20"/>
        <end position="131"/>
    </location>
</feature>
<dbReference type="GO" id="GO:0003887">
    <property type="term" value="F:DNA-directed DNA polymerase activity"/>
    <property type="evidence" value="ECO:0007669"/>
    <property type="project" value="UniProtKB-EC"/>
</dbReference>
<dbReference type="EMBL" id="JBBUTH010000012">
    <property type="protein sequence ID" value="MEK8053576.1"/>
    <property type="molecule type" value="Genomic_DNA"/>
</dbReference>
<reference evidence="9 10" key="1">
    <citation type="submission" date="2024-04" db="EMBL/GenBank/DDBJ databases">
        <title>Novel species of the genus Ideonella isolated from streams.</title>
        <authorList>
            <person name="Lu H."/>
        </authorList>
    </citation>
    <scope>NUCLEOTIDE SEQUENCE [LARGE SCALE GENOMIC DNA]</scope>
    <source>
        <strain evidence="9 10">DXS22W</strain>
    </source>
</reference>
<dbReference type="NCBIfam" id="NF007621">
    <property type="entry name" value="PRK10276.1"/>
    <property type="match status" value="1"/>
</dbReference>
<keyword evidence="2" id="KW-0227">DNA damage</keyword>
<evidence type="ECO:0000256" key="5">
    <source>
        <dbReference type="ARBA" id="ARBA00023204"/>
    </source>
</evidence>
<dbReference type="Proteomes" id="UP001365405">
    <property type="component" value="Unassembled WGS sequence"/>
</dbReference>